<proteinExistence type="inferred from homology"/>
<dbReference type="Gene3D" id="1.25.40.180">
    <property type="match status" value="1"/>
</dbReference>
<dbReference type="EMBL" id="CP092874">
    <property type="protein sequence ID" value="UYV75204.1"/>
    <property type="molecule type" value="Genomic_DNA"/>
</dbReference>
<feature type="region of interest" description="Disordered" evidence="7">
    <location>
        <begin position="410"/>
        <end position="437"/>
    </location>
</feature>
<dbReference type="PANTHER" id="PTHR45887:SF1">
    <property type="entry name" value="TRANSLATION INITIATION FACTOR EIF-2B SUBUNIT EPSILON"/>
    <property type="match status" value="1"/>
</dbReference>
<dbReference type="InterPro" id="IPR016024">
    <property type="entry name" value="ARM-type_fold"/>
</dbReference>
<dbReference type="InterPro" id="IPR044123">
    <property type="entry name" value="W2_eIF2B_epsilon"/>
</dbReference>
<comment type="subcellular location">
    <subcellularLocation>
        <location evidence="1">Cytoplasm</location>
        <location evidence="1">Cytosol</location>
    </subcellularLocation>
</comment>
<dbReference type="Proteomes" id="UP001235939">
    <property type="component" value="Chromosome 12"/>
</dbReference>
<evidence type="ECO:0000256" key="3">
    <source>
        <dbReference type="ARBA" id="ARBA00022490"/>
    </source>
</evidence>
<keyword evidence="3" id="KW-0963">Cytoplasm</keyword>
<evidence type="ECO:0000256" key="5">
    <source>
        <dbReference type="ARBA" id="ARBA00044345"/>
    </source>
</evidence>
<comment type="subunit">
    <text evidence="6">Component of the translation initiation factor 2B (eIF2B) complex which is a heterodecamer of two sets of five different subunits: alpha, beta, gamma, delta and epsilon. Subunits alpha, beta and delta comprise a regulatory subcomplex and subunits epsilon and gamma comprise a catalytic subcomplex. Within the complex, the hexameric regulatory complex resides at the center, with the two heterodimeric catalytic subcomplexes bound on opposite sides.</text>
</comment>
<feature type="non-terminal residue" evidence="9">
    <location>
        <position position="603"/>
    </location>
</feature>
<accession>A0ABY6L2W4</accession>
<dbReference type="Gene3D" id="3.90.550.10">
    <property type="entry name" value="Spore Coat Polysaccharide Biosynthesis Protein SpsA, Chain A"/>
    <property type="match status" value="1"/>
</dbReference>
<evidence type="ECO:0000259" key="8">
    <source>
        <dbReference type="PROSITE" id="PS51363"/>
    </source>
</evidence>
<dbReference type="PANTHER" id="PTHR45887">
    <property type="entry name" value="TRANSLATION INITIATION FACTOR EIF-2B SUBUNIT EPSILON"/>
    <property type="match status" value="1"/>
</dbReference>
<dbReference type="SUPFAM" id="SSF48371">
    <property type="entry name" value="ARM repeat"/>
    <property type="match status" value="1"/>
</dbReference>
<dbReference type="InterPro" id="IPR003307">
    <property type="entry name" value="W2_domain"/>
</dbReference>
<name>A0ABY6L2W4_9ARAC</name>
<evidence type="ECO:0000256" key="7">
    <source>
        <dbReference type="SAM" id="MobiDB-lite"/>
    </source>
</evidence>
<dbReference type="Gene3D" id="2.160.10.10">
    <property type="entry name" value="Hexapeptide repeat proteins"/>
    <property type="match status" value="1"/>
</dbReference>
<feature type="compositionally biased region" description="Acidic residues" evidence="7">
    <location>
        <begin position="411"/>
        <end position="437"/>
    </location>
</feature>
<dbReference type="CDD" id="cd11558">
    <property type="entry name" value="W2_eIF2B_epsilon"/>
    <property type="match status" value="1"/>
</dbReference>
<evidence type="ECO:0000256" key="2">
    <source>
        <dbReference type="ARBA" id="ARBA00007878"/>
    </source>
</evidence>
<sequence length="603" mass="69248">MDRPLTAVVIAESFNQRFFPLTRTSPKALLPFLGVPFLARTLEYLAQNKVQELYICCSTFQKEIKHFVQTYPWSQAVRNLKISFVVSDFFNLGDALREIYRRNIITTDFILMRVDCISFIPLGEVLKEFKEKKKSDKKMVMTLVYSQIPDADLKCREEETLIIKDSKTSKLIDIYYEIDSIKKIKLDNSKIHGNIRVETDCLDSGISICTSEVLSQFDDNFDFTKMEEFIRFIIDNEEMVDKSIYFHKSKSYGLIIHNLWVYDTIGSVNHSGCEVEVLKETTEKGCDWRGIGEGSAIGDNAEIRRSILGKLCVIGNNVTIKNCYLWDNVIIGDNCHLENSLIASGSVLNENVRLGVGCVVPCDSLLSSNTTLEPFTMFQNTSFIDSQLEEDKVEALDIFGKFPIQQNDFFETSEEEDQNSDESEIDESEEVDETGEDEDEIFLRKNIYPEILESVMRSNEERVKAEDIIHDINSIKFANNLSMEVLINQLTKALLNIPVTTNEAVRANDYFALLRPVILKNLPLFEKYVKRDEDVISLMEATEIFFIQNEQYQTTLSKFLHVLYSKDVTSEEMLLQWHDHPGSLPGFTSAQQELVRQSCQSFI</sequence>
<dbReference type="InterPro" id="IPR029044">
    <property type="entry name" value="Nucleotide-diphossugar_trans"/>
</dbReference>
<dbReference type="SUPFAM" id="SSF53448">
    <property type="entry name" value="Nucleotide-diphospho-sugar transferases"/>
    <property type="match status" value="1"/>
</dbReference>
<gene>
    <name evidence="9" type="ORF">LAZ67_12002899</name>
</gene>
<evidence type="ECO:0000256" key="1">
    <source>
        <dbReference type="ARBA" id="ARBA00004514"/>
    </source>
</evidence>
<comment type="similarity">
    <text evidence="2">Belongs to the eIF-2B gamma/epsilon subunits family.</text>
</comment>
<reference evidence="9 10" key="1">
    <citation type="submission" date="2022-01" db="EMBL/GenBank/DDBJ databases">
        <title>A chromosomal length assembly of Cordylochernes scorpioides.</title>
        <authorList>
            <person name="Zeh D."/>
            <person name="Zeh J."/>
        </authorList>
    </citation>
    <scope>NUCLEOTIDE SEQUENCE [LARGE SCALE GENOMIC DNA]</scope>
    <source>
        <strain evidence="9">IN4F17</strain>
        <tissue evidence="9">Whole Body</tissue>
    </source>
</reference>
<dbReference type="Pfam" id="PF25084">
    <property type="entry name" value="LbH_EIF2B"/>
    <property type="match status" value="1"/>
</dbReference>
<dbReference type="Pfam" id="PF02020">
    <property type="entry name" value="W2"/>
    <property type="match status" value="1"/>
</dbReference>
<evidence type="ECO:0000256" key="6">
    <source>
        <dbReference type="ARBA" id="ARBA00046432"/>
    </source>
</evidence>
<dbReference type="PROSITE" id="PS51363">
    <property type="entry name" value="W2"/>
    <property type="match status" value="1"/>
</dbReference>
<organism evidence="9 10">
    <name type="scientific">Cordylochernes scorpioides</name>
    <dbReference type="NCBI Taxonomy" id="51811"/>
    <lineage>
        <taxon>Eukaryota</taxon>
        <taxon>Metazoa</taxon>
        <taxon>Ecdysozoa</taxon>
        <taxon>Arthropoda</taxon>
        <taxon>Chelicerata</taxon>
        <taxon>Arachnida</taxon>
        <taxon>Pseudoscorpiones</taxon>
        <taxon>Cheliferoidea</taxon>
        <taxon>Chernetidae</taxon>
        <taxon>Cordylochernes</taxon>
    </lineage>
</organism>
<evidence type="ECO:0000256" key="4">
    <source>
        <dbReference type="ARBA" id="ARBA00044144"/>
    </source>
</evidence>
<evidence type="ECO:0000313" key="10">
    <source>
        <dbReference type="Proteomes" id="UP001235939"/>
    </source>
</evidence>
<feature type="domain" description="W2" evidence="8">
    <location>
        <begin position="437"/>
        <end position="603"/>
    </location>
</feature>
<protein>
    <recommendedName>
        <fullName evidence="4">Translation initiation factor eIF2B subunit epsilon</fullName>
    </recommendedName>
    <alternativeName>
        <fullName evidence="5">eIF2B GDP-GTP exchange factor subunit epsilon</fullName>
    </alternativeName>
</protein>
<keyword evidence="10" id="KW-1185">Reference proteome</keyword>
<dbReference type="InterPro" id="IPR051956">
    <property type="entry name" value="eIF2B_epsilon"/>
</dbReference>
<evidence type="ECO:0000313" key="9">
    <source>
        <dbReference type="EMBL" id="UYV75204.1"/>
    </source>
</evidence>
<dbReference type="InterPro" id="IPR056764">
    <property type="entry name" value="LbH_EIF2B3/5"/>
</dbReference>